<feature type="region of interest" description="Disordered" evidence="1">
    <location>
        <begin position="130"/>
        <end position="164"/>
    </location>
</feature>
<dbReference type="Proteomes" id="UP001189429">
    <property type="component" value="Unassembled WGS sequence"/>
</dbReference>
<name>A0ABN9XHX7_9DINO</name>
<feature type="region of interest" description="Disordered" evidence="1">
    <location>
        <begin position="229"/>
        <end position="318"/>
    </location>
</feature>
<evidence type="ECO:0000256" key="1">
    <source>
        <dbReference type="SAM" id="MobiDB-lite"/>
    </source>
</evidence>
<evidence type="ECO:0000313" key="2">
    <source>
        <dbReference type="EMBL" id="CAK0899189.1"/>
    </source>
</evidence>
<comment type="caution">
    <text evidence="2">The sequence shown here is derived from an EMBL/GenBank/DDBJ whole genome shotgun (WGS) entry which is preliminary data.</text>
</comment>
<feature type="compositionally biased region" description="Low complexity" evidence="1">
    <location>
        <begin position="305"/>
        <end position="318"/>
    </location>
</feature>
<feature type="compositionally biased region" description="Basic residues" evidence="1">
    <location>
        <begin position="284"/>
        <end position="295"/>
    </location>
</feature>
<feature type="region of interest" description="Disordered" evidence="1">
    <location>
        <begin position="193"/>
        <end position="216"/>
    </location>
</feature>
<organism evidence="2 3">
    <name type="scientific">Prorocentrum cordatum</name>
    <dbReference type="NCBI Taxonomy" id="2364126"/>
    <lineage>
        <taxon>Eukaryota</taxon>
        <taxon>Sar</taxon>
        <taxon>Alveolata</taxon>
        <taxon>Dinophyceae</taxon>
        <taxon>Prorocentrales</taxon>
        <taxon>Prorocentraceae</taxon>
        <taxon>Prorocentrum</taxon>
    </lineage>
</organism>
<feature type="region of interest" description="Disordered" evidence="1">
    <location>
        <begin position="1"/>
        <end position="77"/>
    </location>
</feature>
<reference evidence="2" key="1">
    <citation type="submission" date="2023-10" db="EMBL/GenBank/DDBJ databases">
        <authorList>
            <person name="Chen Y."/>
            <person name="Shah S."/>
            <person name="Dougan E. K."/>
            <person name="Thang M."/>
            <person name="Chan C."/>
        </authorList>
    </citation>
    <scope>NUCLEOTIDE SEQUENCE [LARGE SCALE GENOMIC DNA]</scope>
</reference>
<feature type="non-terminal residue" evidence="2">
    <location>
        <position position="318"/>
    </location>
</feature>
<feature type="compositionally biased region" description="Acidic residues" evidence="1">
    <location>
        <begin position="42"/>
        <end position="54"/>
    </location>
</feature>
<gene>
    <name evidence="2" type="ORF">PCOR1329_LOCUS76767</name>
</gene>
<proteinExistence type="predicted"/>
<keyword evidence="3" id="KW-1185">Reference proteome</keyword>
<accession>A0ABN9XHX7</accession>
<dbReference type="EMBL" id="CAUYUJ010020562">
    <property type="protein sequence ID" value="CAK0899189.1"/>
    <property type="molecule type" value="Genomic_DNA"/>
</dbReference>
<sequence>QAEGAEERSGQLQRGTVQFKHARDENLPTKSGSCLSVRRVAEEEEEEEEEEEGGEERQAGGGAPRGLFGPGRPHAERPIRLVQRLQKLGRRPSLPHRPGHQLPCPEPWAPYKALYPWAPRGLGVSCGPRPHPPTLTASTARHPCHHPTGGSPAALSPQRRTSPRHVGQVVASCSHLSQHSWCIVWPQGKRRTDVDASNTSRHTGHASPEASARRCSGHRLSMSPLRPALAMPLAPRPGVPLRAACSSRTRRLRYSSSMRKATCRGSIGRRRRSGGAGRRQTSSRARHSRTRRSHTSRSAGVSRMPPGAAAAAPPAWPA</sequence>
<evidence type="ECO:0000313" key="3">
    <source>
        <dbReference type="Proteomes" id="UP001189429"/>
    </source>
</evidence>
<feature type="non-terminal residue" evidence="2">
    <location>
        <position position="1"/>
    </location>
</feature>
<protein>
    <submittedName>
        <fullName evidence="2">Uncharacterized protein</fullName>
    </submittedName>
</protein>